<sequence>MTRRKHTSKFKFKVVLEALSERFTIQELGRKYDIHPAQITTWKAQFLKNGEGVFDNKVKDPKTESEEMEERLLKTIGQLKVENDFLKKASS</sequence>
<gene>
    <name evidence="1" type="ORF">PY091_13730</name>
</gene>
<keyword evidence="2" id="KW-1185">Reference proteome</keyword>
<name>A0ABT5XQW9_9FLAO</name>
<evidence type="ECO:0000313" key="1">
    <source>
        <dbReference type="EMBL" id="MDF0708280.1"/>
    </source>
</evidence>
<dbReference type="Gene3D" id="1.10.10.10">
    <property type="entry name" value="Winged helix-like DNA-binding domain superfamily/Winged helix DNA-binding domain"/>
    <property type="match status" value="1"/>
</dbReference>
<dbReference type="SUPFAM" id="SSF46689">
    <property type="entry name" value="Homeodomain-like"/>
    <property type="match status" value="1"/>
</dbReference>
<organism evidence="1 2">
    <name type="scientific">Flagellimonas okinawensis</name>
    <dbReference type="NCBI Taxonomy" id="3031324"/>
    <lineage>
        <taxon>Bacteria</taxon>
        <taxon>Pseudomonadati</taxon>
        <taxon>Bacteroidota</taxon>
        <taxon>Flavobacteriia</taxon>
        <taxon>Flavobacteriales</taxon>
        <taxon>Flavobacteriaceae</taxon>
        <taxon>Flagellimonas</taxon>
    </lineage>
</organism>
<comment type="caution">
    <text evidence="1">The sequence shown here is derived from an EMBL/GenBank/DDBJ whole genome shotgun (WGS) entry which is preliminary data.</text>
</comment>
<accession>A0ABT5XQW9</accession>
<dbReference type="InterPro" id="IPR009057">
    <property type="entry name" value="Homeodomain-like_sf"/>
</dbReference>
<dbReference type="RefSeq" id="WP_275650227.1">
    <property type="nucleotide sequence ID" value="NZ_JARFVA010000005.1"/>
</dbReference>
<dbReference type="Pfam" id="PF01527">
    <property type="entry name" value="HTH_Tnp_1"/>
    <property type="match status" value="1"/>
</dbReference>
<evidence type="ECO:0000313" key="2">
    <source>
        <dbReference type="Proteomes" id="UP001217083"/>
    </source>
</evidence>
<protein>
    <submittedName>
        <fullName evidence="1">Transposase</fullName>
    </submittedName>
</protein>
<dbReference type="InterPro" id="IPR036388">
    <property type="entry name" value="WH-like_DNA-bd_sf"/>
</dbReference>
<dbReference type="EMBL" id="JARFVA010000005">
    <property type="protein sequence ID" value="MDF0708280.1"/>
    <property type="molecule type" value="Genomic_DNA"/>
</dbReference>
<proteinExistence type="predicted"/>
<dbReference type="Proteomes" id="UP001217083">
    <property type="component" value="Unassembled WGS sequence"/>
</dbReference>
<reference evidence="1 2" key="1">
    <citation type="submission" date="2023-03" db="EMBL/GenBank/DDBJ databases">
        <title>Muricauda XX sp. nov. and Muricauda XXX sp. nov., two novel species isolated from Okinawa Trough.</title>
        <authorList>
            <person name="Cao W."/>
            <person name="Deng X."/>
        </authorList>
    </citation>
    <scope>NUCLEOTIDE SEQUENCE [LARGE SCALE GENOMIC DNA]</scope>
    <source>
        <strain evidence="1 2">81s02</strain>
    </source>
</reference>
<dbReference type="InterPro" id="IPR002514">
    <property type="entry name" value="Transposase_8"/>
</dbReference>